<evidence type="ECO:0000256" key="5">
    <source>
        <dbReference type="ARBA" id="ARBA00023004"/>
    </source>
</evidence>
<evidence type="ECO:0000256" key="4">
    <source>
        <dbReference type="ARBA" id="ARBA00023002"/>
    </source>
</evidence>
<accession>A0A0C3PZJ4</accession>
<protein>
    <recommendedName>
        <fullName evidence="6">TauD/TfdA-like domain-containing protein</fullName>
    </recommendedName>
</protein>
<gene>
    <name evidence="7" type="ORF">M404DRAFT_5926</name>
</gene>
<evidence type="ECO:0000256" key="2">
    <source>
        <dbReference type="ARBA" id="ARBA00022723"/>
    </source>
</evidence>
<dbReference type="Proteomes" id="UP000054217">
    <property type="component" value="Unassembled WGS sequence"/>
</dbReference>
<dbReference type="PANTHER" id="PTHR30468">
    <property type="entry name" value="ALPHA-KETOGLUTARATE-DEPENDENT SULFONATE DIOXYGENASE"/>
    <property type="match status" value="1"/>
</dbReference>
<dbReference type="GO" id="GO:0046872">
    <property type="term" value="F:metal ion binding"/>
    <property type="evidence" value="ECO:0007669"/>
    <property type="project" value="UniProtKB-KW"/>
</dbReference>
<evidence type="ECO:0000259" key="6">
    <source>
        <dbReference type="Pfam" id="PF02668"/>
    </source>
</evidence>
<dbReference type="OrthoDB" id="10257314at2759"/>
<dbReference type="PANTHER" id="PTHR30468:SF31">
    <property type="entry name" value="ALPHA-KETOGLUTARATE-DEPENDENT SULFONATE DIOXYGENASE-RELATED"/>
    <property type="match status" value="1"/>
</dbReference>
<evidence type="ECO:0000313" key="8">
    <source>
        <dbReference type="Proteomes" id="UP000054217"/>
    </source>
</evidence>
<dbReference type="GO" id="GO:0005737">
    <property type="term" value="C:cytoplasm"/>
    <property type="evidence" value="ECO:0007669"/>
    <property type="project" value="TreeGrafter"/>
</dbReference>
<keyword evidence="5" id="KW-0408">Iron</keyword>
<dbReference type="Pfam" id="PF02668">
    <property type="entry name" value="TauD"/>
    <property type="match status" value="1"/>
</dbReference>
<reference evidence="8" key="2">
    <citation type="submission" date="2015-01" db="EMBL/GenBank/DDBJ databases">
        <title>Evolutionary Origins and Diversification of the Mycorrhizal Mutualists.</title>
        <authorList>
            <consortium name="DOE Joint Genome Institute"/>
            <consortium name="Mycorrhizal Genomics Consortium"/>
            <person name="Kohler A."/>
            <person name="Kuo A."/>
            <person name="Nagy L.G."/>
            <person name="Floudas D."/>
            <person name="Copeland A."/>
            <person name="Barry K.W."/>
            <person name="Cichocki N."/>
            <person name="Veneault-Fourrey C."/>
            <person name="LaButti K."/>
            <person name="Lindquist E.A."/>
            <person name="Lipzen A."/>
            <person name="Lundell T."/>
            <person name="Morin E."/>
            <person name="Murat C."/>
            <person name="Riley R."/>
            <person name="Ohm R."/>
            <person name="Sun H."/>
            <person name="Tunlid A."/>
            <person name="Henrissat B."/>
            <person name="Grigoriev I.V."/>
            <person name="Hibbett D.S."/>
            <person name="Martin F."/>
        </authorList>
    </citation>
    <scope>NUCLEOTIDE SEQUENCE [LARGE SCALE GENOMIC DNA]</scope>
    <source>
        <strain evidence="8">Marx 270</strain>
    </source>
</reference>
<dbReference type="FunFam" id="3.60.130.10:FF:000003">
    <property type="entry name" value="Alpha-ketoglutarate-dependent taurine dioxygenase"/>
    <property type="match status" value="1"/>
</dbReference>
<reference evidence="7 8" key="1">
    <citation type="submission" date="2014-04" db="EMBL/GenBank/DDBJ databases">
        <authorList>
            <consortium name="DOE Joint Genome Institute"/>
            <person name="Kuo A."/>
            <person name="Kohler A."/>
            <person name="Costa M.D."/>
            <person name="Nagy L.G."/>
            <person name="Floudas D."/>
            <person name="Copeland A."/>
            <person name="Barry K.W."/>
            <person name="Cichocki N."/>
            <person name="Veneault-Fourrey C."/>
            <person name="LaButti K."/>
            <person name="Lindquist E.A."/>
            <person name="Lipzen A."/>
            <person name="Lundell T."/>
            <person name="Morin E."/>
            <person name="Murat C."/>
            <person name="Sun H."/>
            <person name="Tunlid A."/>
            <person name="Henrissat B."/>
            <person name="Grigoriev I.V."/>
            <person name="Hibbett D.S."/>
            <person name="Martin F."/>
            <person name="Nordberg H.P."/>
            <person name="Cantor M.N."/>
            <person name="Hua S.X."/>
        </authorList>
    </citation>
    <scope>NUCLEOTIDE SEQUENCE [LARGE SCALE GENOMIC DNA]</scope>
    <source>
        <strain evidence="7 8">Marx 270</strain>
    </source>
</reference>
<evidence type="ECO:0000313" key="7">
    <source>
        <dbReference type="EMBL" id="KIO14844.1"/>
    </source>
</evidence>
<name>A0A0C3PZJ4_PISTI</name>
<keyword evidence="2" id="KW-0479">Metal-binding</keyword>
<dbReference type="FunCoup" id="A0A0C3PZJ4">
    <property type="interactions" value="263"/>
</dbReference>
<organism evidence="7 8">
    <name type="scientific">Pisolithus tinctorius Marx 270</name>
    <dbReference type="NCBI Taxonomy" id="870435"/>
    <lineage>
        <taxon>Eukaryota</taxon>
        <taxon>Fungi</taxon>
        <taxon>Dikarya</taxon>
        <taxon>Basidiomycota</taxon>
        <taxon>Agaricomycotina</taxon>
        <taxon>Agaricomycetes</taxon>
        <taxon>Agaricomycetidae</taxon>
        <taxon>Boletales</taxon>
        <taxon>Sclerodermatineae</taxon>
        <taxon>Pisolithaceae</taxon>
        <taxon>Pisolithus</taxon>
    </lineage>
</organism>
<keyword evidence="3" id="KW-0223">Dioxygenase</keyword>
<dbReference type="Gene3D" id="3.60.130.10">
    <property type="entry name" value="Clavaminate synthase-like"/>
    <property type="match status" value="1"/>
</dbReference>
<proteinExistence type="inferred from homology"/>
<dbReference type="SUPFAM" id="SSF51197">
    <property type="entry name" value="Clavaminate synthase-like"/>
    <property type="match status" value="1"/>
</dbReference>
<evidence type="ECO:0000256" key="1">
    <source>
        <dbReference type="ARBA" id="ARBA00005896"/>
    </source>
</evidence>
<dbReference type="InterPro" id="IPR051323">
    <property type="entry name" value="AtsK-like"/>
</dbReference>
<dbReference type="InterPro" id="IPR042098">
    <property type="entry name" value="TauD-like_sf"/>
</dbReference>
<dbReference type="HOGENOM" id="CLU_036005_0_1_1"/>
<feature type="domain" description="TauD/TfdA-like" evidence="6">
    <location>
        <begin position="90"/>
        <end position="358"/>
    </location>
</feature>
<dbReference type="InterPro" id="IPR003819">
    <property type="entry name" value="TauD/TfdA-like"/>
</dbReference>
<dbReference type="InParanoid" id="A0A0C3PZJ4"/>
<dbReference type="EMBL" id="KN831944">
    <property type="protein sequence ID" value="KIO14844.1"/>
    <property type="molecule type" value="Genomic_DNA"/>
</dbReference>
<dbReference type="AlphaFoldDB" id="A0A0C3PZJ4"/>
<keyword evidence="8" id="KW-1185">Reference proteome</keyword>
<dbReference type="STRING" id="870435.A0A0C3PZJ4"/>
<sequence length="408" mass="45707">MAPATTTETRTTTAPAKRIVAELKSLESGLVNPFYSPSADSTGDDEYKYANFKPHFPVVNWEPLTEQEVTDRGLFADPEKKALFSAAQKVKHLTPVIGTEVTGIDLRQLTPAQKDELPDSALLVAERGVVFFRDQELNIHEQLELARYLGPLHKHATTGVPREPGLEEVHVVYNNVANRPNPVAFAKSDLWHSDVSYEIQPPSTTFLKVITSPEYGGDTLWTSGYALYSSLSPGFQKYLEGLAALHSAVAQAEGARAQGLHVRREPVENIHPVVRVHPVTGWKSIYVNKGFTRRIVGVPKAESDAILQFLFLQLSENVDFQVRFRWETNSVAIWDNRVVTHSATFDFWPQTRHALRTTPHGEKPESVADYERRTGKVAKDYQTEIWKKQGIEPPQADTGVVKVRGYND</sequence>
<keyword evidence="4" id="KW-0560">Oxidoreductase</keyword>
<comment type="similarity">
    <text evidence="1">Belongs to the TfdA dioxygenase family.</text>
</comment>
<dbReference type="GO" id="GO:0016706">
    <property type="term" value="F:2-oxoglutarate-dependent dioxygenase activity"/>
    <property type="evidence" value="ECO:0007669"/>
    <property type="project" value="TreeGrafter"/>
</dbReference>
<evidence type="ECO:0000256" key="3">
    <source>
        <dbReference type="ARBA" id="ARBA00022964"/>
    </source>
</evidence>